<feature type="region of interest" description="Disordered" evidence="6">
    <location>
        <begin position="192"/>
        <end position="238"/>
    </location>
</feature>
<evidence type="ECO:0000256" key="2">
    <source>
        <dbReference type="ARBA" id="ARBA00022723"/>
    </source>
</evidence>
<dbReference type="GO" id="GO:0005634">
    <property type="term" value="C:nucleus"/>
    <property type="evidence" value="ECO:0007669"/>
    <property type="project" value="UniProtKB-SubCell"/>
</dbReference>
<feature type="domain" description="BTB" evidence="7">
    <location>
        <begin position="32"/>
        <end position="98"/>
    </location>
</feature>
<dbReference type="GO" id="GO:0006357">
    <property type="term" value="P:regulation of transcription by RNA polymerase II"/>
    <property type="evidence" value="ECO:0007669"/>
    <property type="project" value="TreeGrafter"/>
</dbReference>
<feature type="region of interest" description="Disordered" evidence="6">
    <location>
        <begin position="287"/>
        <end position="311"/>
    </location>
</feature>
<comment type="subcellular location">
    <subcellularLocation>
        <location evidence="1">Nucleus</location>
    </subcellularLocation>
</comment>
<dbReference type="CDD" id="cd18315">
    <property type="entry name" value="BTB_POZ_BAB-like"/>
    <property type="match status" value="1"/>
</dbReference>
<reference key="1">
    <citation type="journal article" date="2019" name="Genes (Basel)">
        <title>A High-Quality De novo Genome Assembly from a Single Mosquito Using PacBio Sequencing.</title>
        <authorList>
            <person name="Kingan S.B."/>
            <person name="Heaton H."/>
            <person name="Cudini J."/>
            <person name="Lambert C.C."/>
            <person name="Baybayan P."/>
            <person name="Galvin B.D."/>
            <person name="Durbin R."/>
            <person name="Korlach J."/>
            <person name="Lawniczak M.K.N."/>
        </authorList>
    </citation>
    <scope>NUCLEOTIDE SEQUENCE [LARGE SCALE GENOMIC DNA]</scope>
    <source>
        <strain>Mali-NIH</strain>
    </source>
</reference>
<keyword evidence="9" id="KW-1185">Reference proteome</keyword>
<keyword evidence="5" id="KW-0539">Nucleus</keyword>
<dbReference type="InterPro" id="IPR051095">
    <property type="entry name" value="Dros_DevTransReg"/>
</dbReference>
<dbReference type="VEuPathDB" id="VectorBase:ACMO_005866"/>
<accession>A0A6E8VG80</accession>
<dbReference type="AlphaFoldDB" id="A0A6E8VG80"/>
<dbReference type="Proteomes" id="UP001105220">
    <property type="component" value="Unplaced"/>
</dbReference>
<dbReference type="Gene3D" id="3.30.710.10">
    <property type="entry name" value="Potassium Channel Kv1.1, Chain A"/>
    <property type="match status" value="1"/>
</dbReference>
<evidence type="ECO:0000259" key="7">
    <source>
        <dbReference type="PROSITE" id="PS50097"/>
    </source>
</evidence>
<proteinExistence type="predicted"/>
<dbReference type="PANTHER" id="PTHR23110">
    <property type="entry name" value="BTB DOMAIN TRANSCRIPTION FACTOR"/>
    <property type="match status" value="1"/>
</dbReference>
<feature type="compositionally biased region" description="Polar residues" evidence="6">
    <location>
        <begin position="222"/>
        <end position="238"/>
    </location>
</feature>
<dbReference type="SUPFAM" id="SSF54695">
    <property type="entry name" value="POZ domain"/>
    <property type="match status" value="1"/>
</dbReference>
<evidence type="ECO:0000256" key="3">
    <source>
        <dbReference type="ARBA" id="ARBA00022771"/>
    </source>
</evidence>
<dbReference type="GO" id="GO:0008270">
    <property type="term" value="F:zinc ion binding"/>
    <property type="evidence" value="ECO:0007669"/>
    <property type="project" value="UniProtKB-KW"/>
</dbReference>
<evidence type="ECO:0000256" key="1">
    <source>
        <dbReference type="ARBA" id="ARBA00004123"/>
    </source>
</evidence>
<dbReference type="EnsemblMetazoa" id="ACON003439-RI">
    <property type="protein sequence ID" value="ACON003439-PI"/>
    <property type="gene ID" value="ACON003439"/>
</dbReference>
<evidence type="ECO:0000256" key="6">
    <source>
        <dbReference type="SAM" id="MobiDB-lite"/>
    </source>
</evidence>
<dbReference type="PROSITE" id="PS50097">
    <property type="entry name" value="BTB"/>
    <property type="match status" value="1"/>
</dbReference>
<dbReference type="InterPro" id="IPR011333">
    <property type="entry name" value="SKP1/BTB/POZ_sf"/>
</dbReference>
<dbReference type="FunFam" id="3.30.710.10:FF:000036">
    <property type="entry name" value="Mod(Mdg4), isoform H"/>
    <property type="match status" value="1"/>
</dbReference>
<dbReference type="Pfam" id="PF00651">
    <property type="entry name" value="BTB"/>
    <property type="match status" value="1"/>
</dbReference>
<dbReference type="InterPro" id="IPR007588">
    <property type="entry name" value="Znf_FLYWCH"/>
</dbReference>
<evidence type="ECO:0000256" key="5">
    <source>
        <dbReference type="ARBA" id="ARBA00023242"/>
    </source>
</evidence>
<keyword evidence="2" id="KW-0479">Metal-binding</keyword>
<organism evidence="8 9">
    <name type="scientific">Anopheles coluzzii</name>
    <name type="common">African malaria mosquito</name>
    <dbReference type="NCBI Taxonomy" id="1518534"/>
    <lineage>
        <taxon>Eukaryota</taxon>
        <taxon>Metazoa</taxon>
        <taxon>Ecdysozoa</taxon>
        <taxon>Arthropoda</taxon>
        <taxon>Hexapoda</taxon>
        <taxon>Insecta</taxon>
        <taxon>Pterygota</taxon>
        <taxon>Neoptera</taxon>
        <taxon>Endopterygota</taxon>
        <taxon>Diptera</taxon>
        <taxon>Nematocera</taxon>
        <taxon>Culicoidea</taxon>
        <taxon>Culicidae</taxon>
        <taxon>Anophelinae</taxon>
        <taxon>Anopheles</taxon>
    </lineage>
</organism>
<feature type="compositionally biased region" description="Basic and acidic residues" evidence="6">
    <location>
        <begin position="294"/>
        <end position="304"/>
    </location>
</feature>
<sequence length="499" mass="54761">MADDEQFSLCWNNFNSNLSAGFHESLQRGDLVDVTLAAEGHLVKAHRLILSVCSPYFRKMFTQVPVNQHAFIFLKDVSHSALQDLIQFMYCGEVNVKQDALPAFISTAEALQIKGLTETGDSAPTHQSPAKEEPAAAAAVPVTTATISTATIPASPASQRAKVQRNRIQSYKLESEESGDDKVVHIQATTSHHVSAQSNLSSQKRTMPQRGLQSHASKRTKMSISASSDGLDTSDSTPAQVQTVQTVQIVKQIPAQVIEPEYIELPIESINPKAEPDYTDETAEIETVDAETEQEQKLSEHDQGDADDDGNYVEDDTYGDMAMGKYEESYLTEGEEGAKPGVSGFVDSYTSDGGNATEISTQEQFMSSATLANFSITQRGRPLLVHEGYSYIGNGAFADTVNWRCSMHRKSKCRAKAITMKQGGREYMKLSHPTHNHPPKAKQRHARPLPYVIEQAPFEAPIGLNDPIDDMISLSEDVPMLDFFSAIEDISGEGTIEFH</sequence>
<feature type="region of interest" description="Disordered" evidence="6">
    <location>
        <begin position="118"/>
        <end position="140"/>
    </location>
</feature>
<dbReference type="SMART" id="SM00225">
    <property type="entry name" value="BTB"/>
    <property type="match status" value="1"/>
</dbReference>
<keyword evidence="3" id="KW-0863">Zinc-finger</keyword>
<dbReference type="VEuPathDB" id="VectorBase:ACON2_034718"/>
<keyword evidence="4" id="KW-0862">Zinc</keyword>
<feature type="compositionally biased region" description="Polar residues" evidence="6">
    <location>
        <begin position="192"/>
        <end position="215"/>
    </location>
</feature>
<evidence type="ECO:0000313" key="9">
    <source>
        <dbReference type="Proteomes" id="UP001105220"/>
    </source>
</evidence>
<evidence type="ECO:0000313" key="8">
    <source>
        <dbReference type="EnsemblMetazoa" id="ACON003439-PI"/>
    </source>
</evidence>
<dbReference type="VEuPathDB" id="VectorBase:ACON003439"/>
<reference evidence="8" key="2">
    <citation type="submission" date="2020-05" db="UniProtKB">
        <authorList>
            <consortium name="EnsemblMetazoa"/>
        </authorList>
    </citation>
    <scope>IDENTIFICATION</scope>
    <source>
        <strain evidence="8">Ngousso</strain>
    </source>
</reference>
<evidence type="ECO:0000256" key="4">
    <source>
        <dbReference type="ARBA" id="ARBA00022833"/>
    </source>
</evidence>
<dbReference type="Gene3D" id="2.20.25.240">
    <property type="match status" value="1"/>
</dbReference>
<dbReference type="PANTHER" id="PTHR23110:SF92">
    <property type="entry name" value="MODIFIER OF MDG4"/>
    <property type="match status" value="1"/>
</dbReference>
<name>A0A6E8VG80_ANOCL</name>
<dbReference type="InterPro" id="IPR000210">
    <property type="entry name" value="BTB/POZ_dom"/>
</dbReference>
<protein>
    <submittedName>
        <fullName evidence="8">BTB domain-containing protein</fullName>
    </submittedName>
</protein>
<dbReference type="Pfam" id="PF04500">
    <property type="entry name" value="FLYWCH"/>
    <property type="match status" value="1"/>
</dbReference>